<dbReference type="KEGG" id="hhw:NCTC503_00165"/>
<dbReference type="EMBL" id="LR590481">
    <property type="protein sequence ID" value="VTQ82381.1"/>
    <property type="molecule type" value="Genomic_DNA"/>
</dbReference>
<dbReference type="HAMAP" id="MF_00135">
    <property type="entry name" value="PRAI"/>
    <property type="match status" value="1"/>
</dbReference>
<evidence type="ECO:0000256" key="3">
    <source>
        <dbReference type="ARBA" id="ARBA00012572"/>
    </source>
</evidence>
<dbReference type="InterPro" id="IPR011060">
    <property type="entry name" value="RibuloseP-bd_barrel"/>
</dbReference>
<evidence type="ECO:0000256" key="7">
    <source>
        <dbReference type="ARBA" id="ARBA00023141"/>
    </source>
</evidence>
<dbReference type="InterPro" id="IPR044643">
    <property type="entry name" value="TrpF_fam"/>
</dbReference>
<name>A0A4U9QX67_HATHI</name>
<proteinExistence type="inferred from homology"/>
<evidence type="ECO:0000256" key="6">
    <source>
        <dbReference type="ARBA" id="ARBA00022822"/>
    </source>
</evidence>
<dbReference type="CDD" id="cd00405">
    <property type="entry name" value="PRAI"/>
    <property type="match status" value="1"/>
</dbReference>
<dbReference type="InterPro" id="IPR013785">
    <property type="entry name" value="Aldolase_TIM"/>
</dbReference>
<dbReference type="UniPathway" id="UPA00035">
    <property type="reaction ID" value="UER00042"/>
</dbReference>
<dbReference type="PANTHER" id="PTHR42894">
    <property type="entry name" value="N-(5'-PHOSPHORIBOSYL)ANTHRANILATE ISOMERASE"/>
    <property type="match status" value="1"/>
</dbReference>
<dbReference type="AlphaFoldDB" id="A0A4U9QX67"/>
<reference evidence="11 12" key="1">
    <citation type="submission" date="2019-05" db="EMBL/GenBank/DDBJ databases">
        <authorList>
            <consortium name="Pathogen Informatics"/>
        </authorList>
    </citation>
    <scope>NUCLEOTIDE SEQUENCE [LARGE SCALE GENOMIC DNA]</scope>
    <source>
        <strain evidence="11 12">NCTC503</strain>
    </source>
</reference>
<keyword evidence="5 9" id="KW-0028">Amino-acid biosynthesis</keyword>
<evidence type="ECO:0000256" key="4">
    <source>
        <dbReference type="ARBA" id="ARBA00022272"/>
    </source>
</evidence>
<feature type="domain" description="N-(5'phosphoribosyl) anthranilate isomerase (PRAI)" evidence="10">
    <location>
        <begin position="4"/>
        <end position="197"/>
    </location>
</feature>
<dbReference type="RefSeq" id="WP_138209005.1">
    <property type="nucleotide sequence ID" value="NZ_CBCRUQ010000011.1"/>
</dbReference>
<keyword evidence="12" id="KW-1185">Reference proteome</keyword>
<dbReference type="Pfam" id="PF00697">
    <property type="entry name" value="PRAI"/>
    <property type="match status" value="1"/>
</dbReference>
<dbReference type="GO" id="GO:0004640">
    <property type="term" value="F:phosphoribosylanthranilate isomerase activity"/>
    <property type="evidence" value="ECO:0007669"/>
    <property type="project" value="UniProtKB-UniRule"/>
</dbReference>
<evidence type="ECO:0000313" key="12">
    <source>
        <dbReference type="Proteomes" id="UP000308489"/>
    </source>
</evidence>
<comment type="catalytic activity">
    <reaction evidence="1 9">
        <text>N-(5-phospho-beta-D-ribosyl)anthranilate = 1-(2-carboxyphenylamino)-1-deoxy-D-ribulose 5-phosphate</text>
        <dbReference type="Rhea" id="RHEA:21540"/>
        <dbReference type="ChEBI" id="CHEBI:18277"/>
        <dbReference type="ChEBI" id="CHEBI:58613"/>
        <dbReference type="EC" id="5.3.1.24"/>
    </reaction>
</comment>
<dbReference type="InterPro" id="IPR001240">
    <property type="entry name" value="PRAI_dom"/>
</dbReference>
<evidence type="ECO:0000256" key="8">
    <source>
        <dbReference type="ARBA" id="ARBA00023235"/>
    </source>
</evidence>
<dbReference type="SUPFAM" id="SSF51366">
    <property type="entry name" value="Ribulose-phoshate binding barrel"/>
    <property type="match status" value="1"/>
</dbReference>
<evidence type="ECO:0000256" key="2">
    <source>
        <dbReference type="ARBA" id="ARBA00004664"/>
    </source>
</evidence>
<keyword evidence="8 9" id="KW-0413">Isomerase</keyword>
<evidence type="ECO:0000256" key="9">
    <source>
        <dbReference type="HAMAP-Rule" id="MF_00135"/>
    </source>
</evidence>
<protein>
    <recommendedName>
        <fullName evidence="4 9">N-(5'-phosphoribosyl)anthranilate isomerase</fullName>
        <shortName evidence="9">PRAI</shortName>
        <ecNumber evidence="3 9">5.3.1.24</ecNumber>
    </recommendedName>
</protein>
<dbReference type="Gene3D" id="3.20.20.70">
    <property type="entry name" value="Aldolase class I"/>
    <property type="match status" value="1"/>
</dbReference>
<dbReference type="GO" id="GO:0000162">
    <property type="term" value="P:L-tryptophan biosynthetic process"/>
    <property type="evidence" value="ECO:0007669"/>
    <property type="project" value="UniProtKB-UniRule"/>
</dbReference>
<evidence type="ECO:0000313" key="11">
    <source>
        <dbReference type="EMBL" id="VTQ82381.1"/>
    </source>
</evidence>
<evidence type="ECO:0000256" key="5">
    <source>
        <dbReference type="ARBA" id="ARBA00022605"/>
    </source>
</evidence>
<dbReference type="PANTHER" id="PTHR42894:SF1">
    <property type="entry name" value="N-(5'-PHOSPHORIBOSYL)ANTHRANILATE ISOMERASE"/>
    <property type="match status" value="1"/>
</dbReference>
<dbReference type="EC" id="5.3.1.24" evidence="3 9"/>
<comment type="pathway">
    <text evidence="2 9">Amino-acid biosynthesis; L-tryptophan biosynthesis; L-tryptophan from chorismate: step 3/5.</text>
</comment>
<evidence type="ECO:0000259" key="10">
    <source>
        <dbReference type="Pfam" id="PF00697"/>
    </source>
</evidence>
<comment type="similarity">
    <text evidence="9">Belongs to the TrpF family.</text>
</comment>
<gene>
    <name evidence="9 11" type="primary">trpF</name>
    <name evidence="11" type="ORF">NCTC503_00165</name>
</gene>
<keyword evidence="7 9" id="KW-0057">Aromatic amino acid biosynthesis</keyword>
<evidence type="ECO:0000256" key="1">
    <source>
        <dbReference type="ARBA" id="ARBA00001164"/>
    </source>
</evidence>
<organism evidence="11 12">
    <name type="scientific">Hathewaya histolytica</name>
    <name type="common">Clostridium histolyticum</name>
    <dbReference type="NCBI Taxonomy" id="1498"/>
    <lineage>
        <taxon>Bacteria</taxon>
        <taxon>Bacillati</taxon>
        <taxon>Bacillota</taxon>
        <taxon>Clostridia</taxon>
        <taxon>Eubacteriales</taxon>
        <taxon>Clostridiaceae</taxon>
        <taxon>Hathewaya</taxon>
    </lineage>
</organism>
<dbReference type="Proteomes" id="UP000308489">
    <property type="component" value="Chromosome 1"/>
</dbReference>
<keyword evidence="6 9" id="KW-0822">Tryptophan biosynthesis</keyword>
<accession>A0A4U9QX67</accession>
<dbReference type="OrthoDB" id="9786954at2"/>
<sequence length="201" mass="22833">MTKIKICGLTRGEDIEYVNRVKPDFVGFVFAESKRRVSSNQCENLILDLDKNIKKVGVFVDESLDKVREIASNLKFDVLQFHGSETLEYLRNFSDFEIWKAIRVKGINSIKEIDKYKDYGVLLDAFSHKELGGTGEKFSWEISKALPKRIKIVLAGGLNSYNVEEGINLFNPYAVDVSSGVESNGLKDYNKIKKIIEKVRG</sequence>